<dbReference type="InterPro" id="IPR036271">
    <property type="entry name" value="Tet_transcr_reg_TetR-rel_C_sf"/>
</dbReference>
<dbReference type="Pfam" id="PF21597">
    <property type="entry name" value="TetR_C_43"/>
    <property type="match status" value="1"/>
</dbReference>
<evidence type="ECO:0000259" key="5">
    <source>
        <dbReference type="PROSITE" id="PS50977"/>
    </source>
</evidence>
<gene>
    <name evidence="6" type="ORF">NP075_11135</name>
</gene>
<sequence>MRADAARRRAALIRAARHLFALHGSDIALDAVAEAADVGIATLYRNFSSRAVLAEEVALAILDDVHAAADEALDRMSDEPEAAWHAYVRRLVQLDLGALSAALTEHLTDDMSAHVRAAQTTTLAGVGDLLGAARAAGLVRHDLEPLDLVLGIGLITRPLPEPVARDVPDLVPRMVDIVLAGMRPGVDDGRRPDGAGRPDARA</sequence>
<reference evidence="6 7" key="1">
    <citation type="submission" date="2022-07" db="EMBL/GenBank/DDBJ databases">
        <title>Novel species in genus cellulomonas.</title>
        <authorList>
            <person name="Ye L."/>
        </authorList>
    </citation>
    <scope>NUCLEOTIDE SEQUENCE [LARGE SCALE GENOMIC DNA]</scope>
    <source>
        <strain evidence="7">zg-Y908</strain>
    </source>
</reference>
<evidence type="ECO:0000256" key="1">
    <source>
        <dbReference type="ARBA" id="ARBA00023015"/>
    </source>
</evidence>
<name>A0ABY5JZT2_9CELL</name>
<dbReference type="InterPro" id="IPR001647">
    <property type="entry name" value="HTH_TetR"/>
</dbReference>
<dbReference type="Gene3D" id="1.10.357.10">
    <property type="entry name" value="Tetracycline Repressor, domain 2"/>
    <property type="match status" value="1"/>
</dbReference>
<dbReference type="InterPro" id="IPR009057">
    <property type="entry name" value="Homeodomain-like_sf"/>
</dbReference>
<evidence type="ECO:0000313" key="6">
    <source>
        <dbReference type="EMBL" id="UUI63702.1"/>
    </source>
</evidence>
<dbReference type="SUPFAM" id="SSF48498">
    <property type="entry name" value="Tetracyclin repressor-like, C-terminal domain"/>
    <property type="match status" value="1"/>
</dbReference>
<keyword evidence="3" id="KW-0804">Transcription</keyword>
<dbReference type="PROSITE" id="PS50977">
    <property type="entry name" value="HTH_TETR_2"/>
    <property type="match status" value="1"/>
</dbReference>
<dbReference type="PANTHER" id="PTHR30055:SF234">
    <property type="entry name" value="HTH-TYPE TRANSCRIPTIONAL REGULATOR BETI"/>
    <property type="match status" value="1"/>
</dbReference>
<accession>A0ABY5JZT2</accession>
<dbReference type="InterPro" id="IPR050109">
    <property type="entry name" value="HTH-type_TetR-like_transc_reg"/>
</dbReference>
<proteinExistence type="predicted"/>
<evidence type="ECO:0000313" key="7">
    <source>
        <dbReference type="Proteomes" id="UP001317322"/>
    </source>
</evidence>
<dbReference type="Pfam" id="PF00440">
    <property type="entry name" value="TetR_N"/>
    <property type="match status" value="1"/>
</dbReference>
<dbReference type="EMBL" id="CP101989">
    <property type="protein sequence ID" value="UUI63702.1"/>
    <property type="molecule type" value="Genomic_DNA"/>
</dbReference>
<evidence type="ECO:0000256" key="2">
    <source>
        <dbReference type="ARBA" id="ARBA00023125"/>
    </source>
</evidence>
<protein>
    <submittedName>
        <fullName evidence="6">TetR/AcrR family transcriptional regulator</fullName>
    </submittedName>
</protein>
<keyword evidence="1" id="KW-0805">Transcription regulation</keyword>
<dbReference type="RefSeq" id="WP_227563276.1">
    <property type="nucleotide sequence ID" value="NZ_CP101989.1"/>
</dbReference>
<evidence type="ECO:0000256" key="4">
    <source>
        <dbReference type="PROSITE-ProRule" id="PRU00335"/>
    </source>
</evidence>
<dbReference type="SUPFAM" id="SSF46689">
    <property type="entry name" value="Homeodomain-like"/>
    <property type="match status" value="1"/>
</dbReference>
<dbReference type="PANTHER" id="PTHR30055">
    <property type="entry name" value="HTH-TYPE TRANSCRIPTIONAL REGULATOR RUTR"/>
    <property type="match status" value="1"/>
</dbReference>
<dbReference type="Proteomes" id="UP001317322">
    <property type="component" value="Chromosome"/>
</dbReference>
<dbReference type="InterPro" id="IPR049445">
    <property type="entry name" value="TetR_SbtR-like_C"/>
</dbReference>
<keyword evidence="2 4" id="KW-0238">DNA-binding</keyword>
<organism evidence="6 7">
    <name type="scientific">Cellulomonas wangsupingiae</name>
    <dbReference type="NCBI Taxonomy" id="2968085"/>
    <lineage>
        <taxon>Bacteria</taxon>
        <taxon>Bacillati</taxon>
        <taxon>Actinomycetota</taxon>
        <taxon>Actinomycetes</taxon>
        <taxon>Micrococcales</taxon>
        <taxon>Cellulomonadaceae</taxon>
        <taxon>Cellulomonas</taxon>
    </lineage>
</organism>
<evidence type="ECO:0000256" key="3">
    <source>
        <dbReference type="ARBA" id="ARBA00023163"/>
    </source>
</evidence>
<feature type="domain" description="HTH tetR-type" evidence="5">
    <location>
        <begin position="6"/>
        <end position="65"/>
    </location>
</feature>
<keyword evidence="7" id="KW-1185">Reference proteome</keyword>
<feature type="DNA-binding region" description="H-T-H motif" evidence="4">
    <location>
        <begin position="28"/>
        <end position="47"/>
    </location>
</feature>